<dbReference type="AlphaFoldDB" id="A0A2T2NZS6"/>
<evidence type="ECO:0000313" key="2">
    <source>
        <dbReference type="Proteomes" id="UP000240883"/>
    </source>
</evidence>
<organism evidence="1 2">
    <name type="scientific">Corynespora cassiicola Philippines</name>
    <dbReference type="NCBI Taxonomy" id="1448308"/>
    <lineage>
        <taxon>Eukaryota</taxon>
        <taxon>Fungi</taxon>
        <taxon>Dikarya</taxon>
        <taxon>Ascomycota</taxon>
        <taxon>Pezizomycotina</taxon>
        <taxon>Dothideomycetes</taxon>
        <taxon>Pleosporomycetidae</taxon>
        <taxon>Pleosporales</taxon>
        <taxon>Corynesporascaceae</taxon>
        <taxon>Corynespora</taxon>
    </lineage>
</organism>
<dbReference type="OrthoDB" id="72726at2759"/>
<sequence length="350" mass="40839">MAGQPYSNFMRLPRELRDEIYDLLFNDTKFIISHEPKGFSCQLRYGCGPYDPDFCVSHGNVPPEWVRACKQIYQEAREQFYRVVKFDSISKVPAFTSDTRDRPDDHQDSTPIPGLPRFLSVKDVHIYDFKAMSKANEVLARKFSYKFPENDIYGLLRARSNLSEGISLSQQIGATLTDFRMGFTICEAWKGDVNKNFRWDLSPLEVPGVSFKRVEFFVLEPYFAPSRYPLENLLRLMDVYEGLQKELEEKAMALVKTPSHGVIVRDWMQEEYDSMTDSFHFRWHLQAFRQECVASKRCIAYEGLHSWKDEDLKGSVFTRISDTESDEIMFYCEASERTVSIKNGEVDLWD</sequence>
<gene>
    <name evidence="1" type="ORF">BS50DRAFT_570352</name>
</gene>
<name>A0A2T2NZS6_CORCC</name>
<proteinExistence type="predicted"/>
<evidence type="ECO:0000313" key="1">
    <source>
        <dbReference type="EMBL" id="PSN70925.1"/>
    </source>
</evidence>
<evidence type="ECO:0008006" key="3">
    <source>
        <dbReference type="Google" id="ProtNLM"/>
    </source>
</evidence>
<accession>A0A2T2NZS6</accession>
<protein>
    <recommendedName>
        <fullName evidence="3">F-box domain-containing protein</fullName>
    </recommendedName>
</protein>
<dbReference type="Proteomes" id="UP000240883">
    <property type="component" value="Unassembled WGS sequence"/>
</dbReference>
<dbReference type="EMBL" id="KZ678131">
    <property type="protein sequence ID" value="PSN70925.1"/>
    <property type="molecule type" value="Genomic_DNA"/>
</dbReference>
<reference evidence="1 2" key="1">
    <citation type="journal article" date="2018" name="Front. Microbiol.">
        <title>Genome-Wide Analysis of Corynespora cassiicola Leaf Fall Disease Putative Effectors.</title>
        <authorList>
            <person name="Lopez D."/>
            <person name="Ribeiro S."/>
            <person name="Label P."/>
            <person name="Fumanal B."/>
            <person name="Venisse J.S."/>
            <person name="Kohler A."/>
            <person name="de Oliveira R.R."/>
            <person name="Labutti K."/>
            <person name="Lipzen A."/>
            <person name="Lail K."/>
            <person name="Bauer D."/>
            <person name="Ohm R.A."/>
            <person name="Barry K.W."/>
            <person name="Spatafora J."/>
            <person name="Grigoriev I.V."/>
            <person name="Martin F.M."/>
            <person name="Pujade-Renaud V."/>
        </authorList>
    </citation>
    <scope>NUCLEOTIDE SEQUENCE [LARGE SCALE GENOMIC DNA]</scope>
    <source>
        <strain evidence="1 2">Philippines</strain>
    </source>
</reference>
<keyword evidence="2" id="KW-1185">Reference proteome</keyword>